<dbReference type="RefSeq" id="XP_048131073.1">
    <property type="nucleotide sequence ID" value="XM_048275116.1"/>
</dbReference>
<dbReference type="InterPro" id="IPR007657">
    <property type="entry name" value="Glycosyltransferase_61"/>
</dbReference>
<protein>
    <submittedName>
        <fullName evidence="8">Alpha-1,3-arabinosyltransferase XAT2-like isoform X2</fullName>
    </submittedName>
</protein>
<dbReference type="GeneID" id="115736339"/>
<comment type="subcellular location">
    <subcellularLocation>
        <location evidence="1">Golgi apparatus membrane</location>
        <topology evidence="1">Single-pass type II membrane protein</topology>
    </subcellularLocation>
</comment>
<keyword evidence="5" id="KW-0472">Membrane</keyword>
<keyword evidence="4" id="KW-0325">Glycoprotein</keyword>
<name>A0ABM3H3C0_9MYRT</name>
<evidence type="ECO:0000259" key="6">
    <source>
        <dbReference type="Pfam" id="PF04577"/>
    </source>
</evidence>
<accession>A0ABM3H3C0</accession>
<keyword evidence="2" id="KW-0328">Glycosyltransferase</keyword>
<evidence type="ECO:0000256" key="1">
    <source>
        <dbReference type="ARBA" id="ARBA00004323"/>
    </source>
</evidence>
<reference evidence="8" key="2">
    <citation type="submission" date="2025-08" db="UniProtKB">
        <authorList>
            <consortium name="RefSeq"/>
        </authorList>
    </citation>
    <scope>IDENTIFICATION</scope>
    <source>
        <tissue evidence="8">Leaf</tissue>
    </source>
</reference>
<dbReference type="PANTHER" id="PTHR20961">
    <property type="entry name" value="GLYCOSYLTRANSFERASE"/>
    <property type="match status" value="1"/>
</dbReference>
<evidence type="ECO:0000256" key="2">
    <source>
        <dbReference type="ARBA" id="ARBA00022676"/>
    </source>
</evidence>
<organism evidence="7 8">
    <name type="scientific">Rhodamnia argentea</name>
    <dbReference type="NCBI Taxonomy" id="178133"/>
    <lineage>
        <taxon>Eukaryota</taxon>
        <taxon>Viridiplantae</taxon>
        <taxon>Streptophyta</taxon>
        <taxon>Embryophyta</taxon>
        <taxon>Tracheophyta</taxon>
        <taxon>Spermatophyta</taxon>
        <taxon>Magnoliopsida</taxon>
        <taxon>eudicotyledons</taxon>
        <taxon>Gunneridae</taxon>
        <taxon>Pentapetalae</taxon>
        <taxon>rosids</taxon>
        <taxon>malvids</taxon>
        <taxon>Myrtales</taxon>
        <taxon>Myrtaceae</taxon>
        <taxon>Myrtoideae</taxon>
        <taxon>Myrteae</taxon>
        <taxon>Australasian group</taxon>
        <taxon>Rhodamnia</taxon>
    </lineage>
</organism>
<evidence type="ECO:0000256" key="4">
    <source>
        <dbReference type="ARBA" id="ARBA00023180"/>
    </source>
</evidence>
<reference evidence="7" key="1">
    <citation type="submission" date="2025-05" db="UniProtKB">
        <authorList>
            <consortium name="RefSeq"/>
        </authorList>
    </citation>
    <scope>NUCLEOTIDE SEQUENCE [LARGE SCALE GENOMIC DNA]</scope>
</reference>
<evidence type="ECO:0000313" key="8">
    <source>
        <dbReference type="RefSeq" id="XP_048131073.1"/>
    </source>
</evidence>
<feature type="transmembrane region" description="Helical" evidence="5">
    <location>
        <begin position="35"/>
        <end position="55"/>
    </location>
</feature>
<gene>
    <name evidence="8" type="primary">LOC115736339</name>
</gene>
<keyword evidence="5" id="KW-0812">Transmembrane</keyword>
<evidence type="ECO:0000256" key="3">
    <source>
        <dbReference type="ARBA" id="ARBA00022679"/>
    </source>
</evidence>
<dbReference type="Pfam" id="PF04577">
    <property type="entry name" value="Glyco_transf_61"/>
    <property type="match status" value="1"/>
</dbReference>
<sequence length="481" mass="53163">MNCSFQVLVYKNLQTWPCASVRQIMGKELKCPVLGAPWTACLLIAISLSIALLMLENTPSWRNQIPNWRGASDAGEVGEVAGEGDALKDLLRRLVRGEERYQLEVGGFTCHFDLDAEMCLSAKPVRISNGGLTVHVPSDGSGFTRSVRPYARIGDELAMKLTTPVQILHRDMANLPACNFTHSIPAVIFSTGVTGNAYHELSEIIIPLFLACRHFRSQLKFVATDYNEWWIRKYSTVLNRLSDYEALDLSDGGVHCFPAAVVGLRYHGNLALNASNVPLGHSMPEFRQFLRESYNLKTKNVHEIDKLHKPVLILISRTNSRKILNEDAIVELAQELGFQVVTAGPSMMSNLELFAKMVSSCSVFIGVHGAGLTNEIFLPDGAVVIQVVLLGLEWGSTNYYGSPATAMGLQYLEYKIEPQESSLAEVYGLDHPVIVDPLSVFAKGYMAVRAVYVDGQDVKINLDRFKATLEEAMRLVGHSTT</sequence>
<dbReference type="InterPro" id="IPR049625">
    <property type="entry name" value="Glyco_transf_61_cat"/>
</dbReference>
<keyword evidence="7" id="KW-1185">Reference proteome</keyword>
<evidence type="ECO:0000313" key="7">
    <source>
        <dbReference type="Proteomes" id="UP000827889"/>
    </source>
</evidence>
<evidence type="ECO:0000256" key="5">
    <source>
        <dbReference type="SAM" id="Phobius"/>
    </source>
</evidence>
<feature type="domain" description="Glycosyltransferase 61 catalytic" evidence="6">
    <location>
        <begin position="287"/>
        <end position="385"/>
    </location>
</feature>
<proteinExistence type="predicted"/>
<keyword evidence="5" id="KW-1133">Transmembrane helix</keyword>
<keyword evidence="3" id="KW-0808">Transferase</keyword>
<dbReference type="PANTHER" id="PTHR20961:SF108">
    <property type="entry name" value="GLYCOSYLTRANSFERASE"/>
    <property type="match status" value="1"/>
</dbReference>
<dbReference type="Proteomes" id="UP000827889">
    <property type="component" value="Chromosome 2"/>
</dbReference>